<dbReference type="InterPro" id="IPR023214">
    <property type="entry name" value="HAD_sf"/>
</dbReference>
<dbReference type="GO" id="GO:0016020">
    <property type="term" value="C:membrane"/>
    <property type="evidence" value="ECO:0007669"/>
    <property type="project" value="UniProtKB-SubCell"/>
</dbReference>
<keyword evidence="4" id="KW-0067">ATP-binding</keyword>
<evidence type="ECO:0000256" key="6">
    <source>
        <dbReference type="ARBA" id="ARBA00022989"/>
    </source>
</evidence>
<protein>
    <submittedName>
        <fullName evidence="10">Proton-efflux P-type ATPase [Lactobacillus paraplantarum]</fullName>
    </submittedName>
</protein>
<dbReference type="PRINTS" id="PR00119">
    <property type="entry name" value="CATATPASE"/>
</dbReference>
<sequence>MATTDSTLTGLTKTQATQRLHEDGLNEVAITAFNFKRAILSRLWEPTAWILEGALLVEIGSGKFIQAGFIILMLLFAAVTGAIQARRAQRVLQSLSNDLTPTAAVKRSDQWLTIPVNQLVRGDLVSLRRGDIIPADVDLLTASLTIDESSITGESTAVQRERHATAYAGTTILSGHSLATVTATGAASRAGKTISLLNQHSAPGHLQQLLGKIIGYLALLDTILAVLLLITAIFRRADLVAMLPFLAMLFIATIPIAMPSSFAVANSVEAQVLSQQHVLVSDLSGIQEAANLNLLLLDKTGTITMNRPEVQRCDNFSSKTDQWLLEMATSAVDQQHPSVVDNAILNAATQQHLTPLVPVKFSPFDATIGYAAAIVNTGQGHVSVKLGSWQRLAAMATNSPTLPTAITADTNRTVAVMVADQLMGVFMLQDQSRPDSAAAIQSLQQRGVQVIMLTGDHPKTAEAVAKAVNLTGKVLAYHDLTPATDLTKLAGIAAVTPENKLAIVQQFQQAGYIVGMTGDGVNDAPALKQAEVGIAVNNAVDLAKRSAKVVLMTPGLSTLVQLLDSGHRVYQRMMTWTITKLSRTAELTLLLTGGYLWLNRVPLALNALILVAILNDLVTLVLGTDRTSITTHPEHWNLSRLARLAGGLAAGWTLVGFGLLAGLLKNGTPLDQLSTALYVYLVFSAMLTILITRTTTHFWQQRPSRAVLNAVLLNCVLTIGLGLTGWGIVGISLKLLVIPIVAALITGLVLDALWVKLQK</sequence>
<evidence type="ECO:0000313" key="11">
    <source>
        <dbReference type="Proteomes" id="UP000289996"/>
    </source>
</evidence>
<dbReference type="InterPro" id="IPR059000">
    <property type="entry name" value="ATPase_P-type_domA"/>
</dbReference>
<dbReference type="NCBIfam" id="TIGR01494">
    <property type="entry name" value="ATPase_P-type"/>
    <property type="match status" value="2"/>
</dbReference>
<dbReference type="InterPro" id="IPR023298">
    <property type="entry name" value="ATPase_P-typ_TM_dom_sf"/>
</dbReference>
<feature type="transmembrane region" description="Helical" evidence="8">
    <location>
        <begin position="240"/>
        <end position="258"/>
    </location>
</feature>
<dbReference type="Gene3D" id="3.40.50.1000">
    <property type="entry name" value="HAD superfamily/HAD-like"/>
    <property type="match status" value="1"/>
</dbReference>
<feature type="transmembrane region" description="Helical" evidence="8">
    <location>
        <begin position="676"/>
        <end position="694"/>
    </location>
</feature>
<dbReference type="Pfam" id="PF00690">
    <property type="entry name" value="Cation_ATPase_N"/>
    <property type="match status" value="1"/>
</dbReference>
<dbReference type="InterPro" id="IPR018303">
    <property type="entry name" value="ATPase_P-typ_P_site"/>
</dbReference>
<dbReference type="SFLD" id="SFLDF00027">
    <property type="entry name" value="p-type_atpase"/>
    <property type="match status" value="1"/>
</dbReference>
<dbReference type="InterPro" id="IPR044492">
    <property type="entry name" value="P_typ_ATPase_HD_dom"/>
</dbReference>
<organism evidence="10 11">
    <name type="scientific">Lactiplantibacillus mudanjiangensis</name>
    <dbReference type="NCBI Taxonomy" id="1296538"/>
    <lineage>
        <taxon>Bacteria</taxon>
        <taxon>Bacillati</taxon>
        <taxon>Bacillota</taxon>
        <taxon>Bacilli</taxon>
        <taxon>Lactobacillales</taxon>
        <taxon>Lactobacillaceae</taxon>
        <taxon>Lactiplantibacillus</taxon>
    </lineage>
</organism>
<keyword evidence="6 8" id="KW-1133">Transmembrane helix</keyword>
<dbReference type="PRINTS" id="PR00120">
    <property type="entry name" value="HATPASE"/>
</dbReference>
<dbReference type="Pfam" id="PF00702">
    <property type="entry name" value="Hydrolase"/>
    <property type="match status" value="1"/>
</dbReference>
<dbReference type="SFLD" id="SFLDG00002">
    <property type="entry name" value="C1.7:_P-type_atpase_like"/>
    <property type="match status" value="1"/>
</dbReference>
<evidence type="ECO:0000256" key="2">
    <source>
        <dbReference type="ARBA" id="ARBA00022692"/>
    </source>
</evidence>
<accession>A0A660E6N9</accession>
<dbReference type="RefSeq" id="WP_130851840.1">
    <property type="nucleotide sequence ID" value="NZ_UYIG01000123.1"/>
</dbReference>
<evidence type="ECO:0000259" key="9">
    <source>
        <dbReference type="SMART" id="SM00831"/>
    </source>
</evidence>
<dbReference type="Gene3D" id="3.40.1110.10">
    <property type="entry name" value="Calcium-transporting ATPase, cytoplasmic domain N"/>
    <property type="match status" value="1"/>
</dbReference>
<dbReference type="SFLD" id="SFLDS00003">
    <property type="entry name" value="Haloacid_Dehalogenase"/>
    <property type="match status" value="1"/>
</dbReference>
<dbReference type="PROSITE" id="PS00154">
    <property type="entry name" value="ATPASE_E1_E2"/>
    <property type="match status" value="1"/>
</dbReference>
<gene>
    <name evidence="10" type="ORF">MUDAN_MDHGFNIF_03143</name>
</gene>
<dbReference type="GO" id="GO:0016887">
    <property type="term" value="F:ATP hydrolysis activity"/>
    <property type="evidence" value="ECO:0007669"/>
    <property type="project" value="InterPro"/>
</dbReference>
<evidence type="ECO:0000313" key="10">
    <source>
        <dbReference type="EMBL" id="VDG28737.1"/>
    </source>
</evidence>
<keyword evidence="7 8" id="KW-0472">Membrane</keyword>
<reference evidence="10 11" key="1">
    <citation type="submission" date="2018-11" db="EMBL/GenBank/DDBJ databases">
        <authorList>
            <person name="Wuyts S."/>
        </authorList>
    </citation>
    <scope>NUCLEOTIDE SEQUENCE [LARGE SCALE GENOMIC DNA]</scope>
    <source>
        <strain evidence="10">Lactobacillus mudanjiangensis AMBF249</strain>
    </source>
</reference>
<evidence type="ECO:0000256" key="5">
    <source>
        <dbReference type="ARBA" id="ARBA00022967"/>
    </source>
</evidence>
<evidence type="ECO:0000256" key="3">
    <source>
        <dbReference type="ARBA" id="ARBA00022741"/>
    </source>
</evidence>
<feature type="domain" description="Cation-transporting P-type ATPase N-terminal" evidence="9">
    <location>
        <begin position="1"/>
        <end position="63"/>
    </location>
</feature>
<proteinExistence type="predicted"/>
<dbReference type="SUPFAM" id="SSF56784">
    <property type="entry name" value="HAD-like"/>
    <property type="match status" value="1"/>
</dbReference>
<dbReference type="GO" id="GO:0005524">
    <property type="term" value="F:ATP binding"/>
    <property type="evidence" value="ECO:0007669"/>
    <property type="project" value="UniProtKB-KW"/>
</dbReference>
<dbReference type="InterPro" id="IPR008250">
    <property type="entry name" value="ATPase_P-typ_transduc_dom_A_sf"/>
</dbReference>
<dbReference type="SMART" id="SM00831">
    <property type="entry name" value="Cation_ATPase_N"/>
    <property type="match status" value="1"/>
</dbReference>
<feature type="transmembrane region" description="Helical" evidence="8">
    <location>
        <begin position="213"/>
        <end position="234"/>
    </location>
</feature>
<keyword evidence="5" id="KW-1278">Translocase</keyword>
<dbReference type="OrthoDB" id="9813266at2"/>
<feature type="transmembrane region" description="Helical" evidence="8">
    <location>
        <begin position="735"/>
        <end position="755"/>
    </location>
</feature>
<dbReference type="Proteomes" id="UP000289996">
    <property type="component" value="Unassembled WGS sequence"/>
</dbReference>
<dbReference type="EMBL" id="UYIG01000123">
    <property type="protein sequence ID" value="VDG28737.1"/>
    <property type="molecule type" value="Genomic_DNA"/>
</dbReference>
<name>A0A660E6N9_9LACO</name>
<keyword evidence="11" id="KW-1185">Reference proteome</keyword>
<feature type="transmembrane region" description="Helical" evidence="8">
    <location>
        <begin position="706"/>
        <end position="729"/>
    </location>
</feature>
<dbReference type="Pfam" id="PF00122">
    <property type="entry name" value="E1-E2_ATPase"/>
    <property type="match status" value="1"/>
</dbReference>
<comment type="subcellular location">
    <subcellularLocation>
        <location evidence="1">Membrane</location>
        <topology evidence="1">Multi-pass membrane protein</topology>
    </subcellularLocation>
</comment>
<keyword evidence="2 8" id="KW-0812">Transmembrane</keyword>
<dbReference type="SUPFAM" id="SSF81665">
    <property type="entry name" value="Calcium ATPase, transmembrane domain M"/>
    <property type="match status" value="1"/>
</dbReference>
<evidence type="ECO:0000256" key="4">
    <source>
        <dbReference type="ARBA" id="ARBA00022840"/>
    </source>
</evidence>
<evidence type="ECO:0000256" key="1">
    <source>
        <dbReference type="ARBA" id="ARBA00004141"/>
    </source>
</evidence>
<keyword evidence="3" id="KW-0547">Nucleotide-binding</keyword>
<dbReference type="PANTHER" id="PTHR42861">
    <property type="entry name" value="CALCIUM-TRANSPORTING ATPASE"/>
    <property type="match status" value="1"/>
</dbReference>
<dbReference type="InterPro" id="IPR004014">
    <property type="entry name" value="ATPase_P-typ_cation-transptr_N"/>
</dbReference>
<dbReference type="InterPro" id="IPR036412">
    <property type="entry name" value="HAD-like_sf"/>
</dbReference>
<feature type="transmembrane region" description="Helical" evidence="8">
    <location>
        <begin position="644"/>
        <end position="664"/>
    </location>
</feature>
<dbReference type="InterPro" id="IPR023299">
    <property type="entry name" value="ATPase_P-typ_cyto_dom_N"/>
</dbReference>
<dbReference type="AlphaFoldDB" id="A0A660E6N9"/>
<dbReference type="InterPro" id="IPR001757">
    <property type="entry name" value="P_typ_ATPase"/>
</dbReference>
<feature type="transmembrane region" description="Helical" evidence="8">
    <location>
        <begin position="64"/>
        <end position="83"/>
    </location>
</feature>
<evidence type="ECO:0000256" key="8">
    <source>
        <dbReference type="SAM" id="Phobius"/>
    </source>
</evidence>
<feature type="transmembrane region" description="Helical" evidence="8">
    <location>
        <begin position="604"/>
        <end position="623"/>
    </location>
</feature>
<dbReference type="Gene3D" id="2.70.150.10">
    <property type="entry name" value="Calcium-transporting ATPase, cytoplasmic transduction domain A"/>
    <property type="match status" value="1"/>
</dbReference>
<evidence type="ECO:0000256" key="7">
    <source>
        <dbReference type="ARBA" id="ARBA00023136"/>
    </source>
</evidence>
<dbReference type="SUPFAM" id="SSF81653">
    <property type="entry name" value="Calcium ATPase, transduction domain A"/>
    <property type="match status" value="1"/>
</dbReference>
<dbReference type="Gene3D" id="1.20.1110.10">
    <property type="entry name" value="Calcium-transporting ATPase, transmembrane domain"/>
    <property type="match status" value="1"/>
</dbReference>